<name>A0ABU4V0W4_9PSEU</name>
<accession>A0ABU4V0W4</accession>
<dbReference type="InterPro" id="IPR033810">
    <property type="entry name" value="Carboxypeptidase_T"/>
</dbReference>
<sequence>MAAPSNADSGRYLLEVTANTSAERTQVAQIGVDVLGATKLTTISVVADKAQYRALQATGLPLKYVGDFEKELKSLGKVDFSDPQPGQVGTQDFPSGYTGYHNYAEMTAELQQTVRDHPTLASLRSIGKSYQNRDIWALKVSDNVATDESEPEVIFTCNQHAREHLTVEQCLQIIKRYTDNYANSAIKNLVDTREVWFVPMVNPDGVEYDIATGSFRGWRKNRQGNGTDLNRNWGYKWGCCGGSSGSTTSDTYRGPSAFSAPETNVIKNFVDSRVIGGVQQIKTNIDFHSFSELVLWPFGYTTANTAPGLDATEERAFRTLGQQMAATNGYTPEQASDLYITDGSIDDWMWGQHKIWSYTFEMYPSSGGLNSFYPRDTVIAAQTSRNDRAVDLFVSYSDCVKRVINVSC</sequence>
<evidence type="ECO:0000256" key="3">
    <source>
        <dbReference type="ARBA" id="ARBA00022670"/>
    </source>
</evidence>
<evidence type="ECO:0000256" key="6">
    <source>
        <dbReference type="ARBA" id="ARBA00022833"/>
    </source>
</evidence>
<feature type="active site" description="Proton donor/acceptor" evidence="8">
    <location>
        <position position="361"/>
    </location>
</feature>
<dbReference type="Proteomes" id="UP001285352">
    <property type="component" value="Unassembled WGS sequence"/>
</dbReference>
<protein>
    <submittedName>
        <fullName evidence="10">M14 family metallopeptidase</fullName>
    </submittedName>
</protein>
<dbReference type="PROSITE" id="PS52035">
    <property type="entry name" value="PEPTIDASE_M14"/>
    <property type="match status" value="1"/>
</dbReference>
<evidence type="ECO:0000256" key="1">
    <source>
        <dbReference type="ARBA" id="ARBA00001947"/>
    </source>
</evidence>
<keyword evidence="11" id="KW-1185">Reference proteome</keyword>
<dbReference type="CDD" id="cd03859">
    <property type="entry name" value="M14_CPT"/>
    <property type="match status" value="1"/>
</dbReference>
<evidence type="ECO:0000256" key="7">
    <source>
        <dbReference type="ARBA" id="ARBA00023049"/>
    </source>
</evidence>
<dbReference type="PRINTS" id="PR00765">
    <property type="entry name" value="CRBOXYPTASEA"/>
</dbReference>
<dbReference type="Pfam" id="PF00246">
    <property type="entry name" value="Peptidase_M14"/>
    <property type="match status" value="1"/>
</dbReference>
<dbReference type="InterPro" id="IPR057247">
    <property type="entry name" value="CARBOXYPEPT_ZN_2"/>
</dbReference>
<keyword evidence="6" id="KW-0862">Zinc</keyword>
<keyword evidence="5" id="KW-0378">Hydrolase</keyword>
<organism evidence="10 11">
    <name type="scientific">Lentzea sokolovensis</name>
    <dbReference type="NCBI Taxonomy" id="3095429"/>
    <lineage>
        <taxon>Bacteria</taxon>
        <taxon>Bacillati</taxon>
        <taxon>Actinomycetota</taxon>
        <taxon>Actinomycetes</taxon>
        <taxon>Pseudonocardiales</taxon>
        <taxon>Pseudonocardiaceae</taxon>
        <taxon>Lentzea</taxon>
    </lineage>
</organism>
<evidence type="ECO:0000256" key="4">
    <source>
        <dbReference type="ARBA" id="ARBA00022723"/>
    </source>
</evidence>
<dbReference type="InterPro" id="IPR057246">
    <property type="entry name" value="CARBOXYPEPT_ZN_1"/>
</dbReference>
<dbReference type="PROSITE" id="PS00133">
    <property type="entry name" value="CARBOXYPEPT_ZN_2"/>
    <property type="match status" value="1"/>
</dbReference>
<dbReference type="PANTHER" id="PTHR11705">
    <property type="entry name" value="PROTEASE FAMILY M14 CARBOXYPEPTIDASE A,B"/>
    <property type="match status" value="1"/>
</dbReference>
<reference evidence="10 11" key="1">
    <citation type="submission" date="2023-11" db="EMBL/GenBank/DDBJ databases">
        <title>Lentzea sokolovensis, sp. nov., Lentzea kristufkii, sp. nov., and Lentzea miocenensis, sp. nov., rare actinobacteria from Sokolov Coal Basin, Miocene lacustrine sediment, Czech Republic.</title>
        <authorList>
            <person name="Lara A."/>
            <person name="Kotroba L."/>
            <person name="Nouioui I."/>
            <person name="Neumann-Schaal M."/>
            <person name="Mast Y."/>
            <person name="Chronakova A."/>
        </authorList>
    </citation>
    <scope>NUCLEOTIDE SEQUENCE [LARGE SCALE GENOMIC DNA]</scope>
    <source>
        <strain evidence="10 11">BCCO 10_0061</strain>
    </source>
</reference>
<evidence type="ECO:0000259" key="9">
    <source>
        <dbReference type="PROSITE" id="PS52035"/>
    </source>
</evidence>
<evidence type="ECO:0000256" key="2">
    <source>
        <dbReference type="ARBA" id="ARBA00005988"/>
    </source>
</evidence>
<feature type="domain" description="Peptidase M14" evidence="9">
    <location>
        <begin position="99"/>
        <end position="397"/>
    </location>
</feature>
<evidence type="ECO:0000313" key="10">
    <source>
        <dbReference type="EMBL" id="MDX8145140.1"/>
    </source>
</evidence>
<comment type="similarity">
    <text evidence="2 8">Belongs to the peptidase M14 family.</text>
</comment>
<proteinExistence type="inferred from homology"/>
<evidence type="ECO:0000313" key="11">
    <source>
        <dbReference type="Proteomes" id="UP001285352"/>
    </source>
</evidence>
<dbReference type="PROSITE" id="PS00132">
    <property type="entry name" value="CARBOXYPEPT_ZN_1"/>
    <property type="match status" value="1"/>
</dbReference>
<keyword evidence="7" id="KW-0482">Metalloprotease</keyword>
<gene>
    <name evidence="10" type="ORF">SK854_23725</name>
</gene>
<dbReference type="EMBL" id="JAXAVU010000010">
    <property type="protein sequence ID" value="MDX8145140.1"/>
    <property type="molecule type" value="Genomic_DNA"/>
</dbReference>
<comment type="caution">
    <text evidence="10">The sequence shown here is derived from an EMBL/GenBank/DDBJ whole genome shotgun (WGS) entry which is preliminary data.</text>
</comment>
<dbReference type="Gene3D" id="3.40.630.10">
    <property type="entry name" value="Zn peptidases"/>
    <property type="match status" value="1"/>
</dbReference>
<dbReference type="InterPro" id="IPR000834">
    <property type="entry name" value="Peptidase_M14"/>
</dbReference>
<comment type="cofactor">
    <cofactor evidence="1">
        <name>Zn(2+)</name>
        <dbReference type="ChEBI" id="CHEBI:29105"/>
    </cofactor>
</comment>
<keyword evidence="4" id="KW-0479">Metal-binding</keyword>
<dbReference type="SUPFAM" id="SSF53187">
    <property type="entry name" value="Zn-dependent exopeptidases"/>
    <property type="match status" value="1"/>
</dbReference>
<keyword evidence="3" id="KW-0645">Protease</keyword>
<dbReference type="PANTHER" id="PTHR11705:SF143">
    <property type="entry name" value="SLL0236 PROTEIN"/>
    <property type="match status" value="1"/>
</dbReference>
<evidence type="ECO:0000256" key="5">
    <source>
        <dbReference type="ARBA" id="ARBA00022801"/>
    </source>
</evidence>
<dbReference type="SMART" id="SM00631">
    <property type="entry name" value="Zn_pept"/>
    <property type="match status" value="1"/>
</dbReference>
<evidence type="ECO:0000256" key="8">
    <source>
        <dbReference type="PROSITE-ProRule" id="PRU01379"/>
    </source>
</evidence>